<feature type="compositionally biased region" description="Basic and acidic residues" evidence="1">
    <location>
        <begin position="136"/>
        <end position="148"/>
    </location>
</feature>
<proteinExistence type="predicted"/>
<accession>A0AAV7KUD1</accession>
<evidence type="ECO:0000313" key="2">
    <source>
        <dbReference type="EMBL" id="KAJ1080583.1"/>
    </source>
</evidence>
<sequence length="148" mass="17089">MDRLKEFVISHRYTHRPQAQNSISDILFLLSFTHYRFCGSAARFQIALEMLRGVCFLTSNKKMLITIKARPVPILRGSQFRGSRRLCSVKGSEPREWFLGAGGTAELPWHRMAQRAGHLETGRRTRARKQMAPERVTFRGDNERTGRL</sequence>
<keyword evidence="3" id="KW-1185">Reference proteome</keyword>
<feature type="region of interest" description="Disordered" evidence="1">
    <location>
        <begin position="118"/>
        <end position="148"/>
    </location>
</feature>
<dbReference type="AlphaFoldDB" id="A0AAV7KUD1"/>
<organism evidence="2 3">
    <name type="scientific">Pleurodeles waltl</name>
    <name type="common">Iberian ribbed newt</name>
    <dbReference type="NCBI Taxonomy" id="8319"/>
    <lineage>
        <taxon>Eukaryota</taxon>
        <taxon>Metazoa</taxon>
        <taxon>Chordata</taxon>
        <taxon>Craniata</taxon>
        <taxon>Vertebrata</taxon>
        <taxon>Euteleostomi</taxon>
        <taxon>Amphibia</taxon>
        <taxon>Batrachia</taxon>
        <taxon>Caudata</taxon>
        <taxon>Salamandroidea</taxon>
        <taxon>Salamandridae</taxon>
        <taxon>Pleurodelinae</taxon>
        <taxon>Pleurodeles</taxon>
    </lineage>
</organism>
<dbReference type="Proteomes" id="UP001066276">
    <property type="component" value="Chromosome 12"/>
</dbReference>
<evidence type="ECO:0000256" key="1">
    <source>
        <dbReference type="SAM" id="MobiDB-lite"/>
    </source>
</evidence>
<protein>
    <submittedName>
        <fullName evidence="2">Uncharacterized protein</fullName>
    </submittedName>
</protein>
<comment type="caution">
    <text evidence="2">The sequence shown here is derived from an EMBL/GenBank/DDBJ whole genome shotgun (WGS) entry which is preliminary data.</text>
</comment>
<dbReference type="EMBL" id="JANPWB010000016">
    <property type="protein sequence ID" value="KAJ1080583.1"/>
    <property type="molecule type" value="Genomic_DNA"/>
</dbReference>
<gene>
    <name evidence="2" type="ORF">NDU88_000778</name>
</gene>
<evidence type="ECO:0000313" key="3">
    <source>
        <dbReference type="Proteomes" id="UP001066276"/>
    </source>
</evidence>
<reference evidence="2" key="1">
    <citation type="journal article" date="2022" name="bioRxiv">
        <title>Sequencing and chromosome-scale assembly of the giantPleurodeles waltlgenome.</title>
        <authorList>
            <person name="Brown T."/>
            <person name="Elewa A."/>
            <person name="Iarovenko S."/>
            <person name="Subramanian E."/>
            <person name="Araus A.J."/>
            <person name="Petzold A."/>
            <person name="Susuki M."/>
            <person name="Suzuki K.-i.T."/>
            <person name="Hayashi T."/>
            <person name="Toyoda A."/>
            <person name="Oliveira C."/>
            <person name="Osipova E."/>
            <person name="Leigh N.D."/>
            <person name="Simon A."/>
            <person name="Yun M.H."/>
        </authorList>
    </citation>
    <scope>NUCLEOTIDE SEQUENCE</scope>
    <source>
        <strain evidence="2">20211129_DDA</strain>
        <tissue evidence="2">Liver</tissue>
    </source>
</reference>
<name>A0AAV7KUD1_PLEWA</name>